<dbReference type="AlphaFoldDB" id="Q0A7D6"/>
<accession>Q0A7D6</accession>
<dbReference type="PANTHER" id="PTHR37483:SF1">
    <property type="entry name" value="UPF0125 PROTEIN RATB"/>
    <property type="match status" value="1"/>
</dbReference>
<evidence type="ECO:0000256" key="2">
    <source>
        <dbReference type="HAMAP-Rule" id="MF_00460"/>
    </source>
</evidence>
<dbReference type="KEGG" id="aeh:Mlg_1907"/>
<proteinExistence type="inferred from homology"/>
<gene>
    <name evidence="3" type="ordered locus">Mlg_1907</name>
</gene>
<dbReference type="RefSeq" id="WP_011629645.1">
    <property type="nucleotide sequence ID" value="NC_008340.1"/>
</dbReference>
<evidence type="ECO:0000313" key="4">
    <source>
        <dbReference type="Proteomes" id="UP000001962"/>
    </source>
</evidence>
<dbReference type="InterPro" id="IPR016155">
    <property type="entry name" value="Mopterin_synth/thiamin_S_b"/>
</dbReference>
<dbReference type="EMBL" id="CP000453">
    <property type="protein sequence ID" value="ABI57251.1"/>
    <property type="molecule type" value="Genomic_DNA"/>
</dbReference>
<dbReference type="InterPro" id="IPR005346">
    <property type="entry name" value="RnfH"/>
</dbReference>
<dbReference type="OrthoDB" id="9796575at2"/>
<evidence type="ECO:0000313" key="3">
    <source>
        <dbReference type="EMBL" id="ABI57251.1"/>
    </source>
</evidence>
<dbReference type="PANTHER" id="PTHR37483">
    <property type="entry name" value="UPF0125 PROTEIN RATB"/>
    <property type="match status" value="1"/>
</dbReference>
<organism evidence="3 4">
    <name type="scientific">Alkalilimnicola ehrlichii (strain ATCC BAA-1101 / DSM 17681 / MLHE-1)</name>
    <dbReference type="NCBI Taxonomy" id="187272"/>
    <lineage>
        <taxon>Bacteria</taxon>
        <taxon>Pseudomonadati</taxon>
        <taxon>Pseudomonadota</taxon>
        <taxon>Gammaproteobacteria</taxon>
        <taxon>Chromatiales</taxon>
        <taxon>Ectothiorhodospiraceae</taxon>
        <taxon>Alkalilimnicola</taxon>
    </lineage>
</organism>
<protein>
    <recommendedName>
        <fullName evidence="2">UPF0125 protein Mlg_1907</fullName>
    </recommendedName>
</protein>
<dbReference type="SUPFAM" id="SSF54285">
    <property type="entry name" value="MoaD/ThiS"/>
    <property type="match status" value="1"/>
</dbReference>
<reference evidence="4" key="1">
    <citation type="submission" date="2006-08" db="EMBL/GenBank/DDBJ databases">
        <title>Complete sequence of Alkalilimnicola ehrilichei MLHE-1.</title>
        <authorList>
            <person name="Copeland A."/>
            <person name="Lucas S."/>
            <person name="Lapidus A."/>
            <person name="Barry K."/>
            <person name="Detter J.C."/>
            <person name="Glavina del Rio T."/>
            <person name="Hammon N."/>
            <person name="Israni S."/>
            <person name="Dalin E."/>
            <person name="Tice H."/>
            <person name="Pitluck S."/>
            <person name="Sims D."/>
            <person name="Brettin T."/>
            <person name="Bruce D."/>
            <person name="Han C."/>
            <person name="Tapia R."/>
            <person name="Gilna P."/>
            <person name="Schmutz J."/>
            <person name="Larimer F."/>
            <person name="Land M."/>
            <person name="Hauser L."/>
            <person name="Kyrpides N."/>
            <person name="Mikhailova N."/>
            <person name="Oremland R.S."/>
            <person name="Hoeft S.E."/>
            <person name="Switzer-Blum J."/>
            <person name="Kulp T."/>
            <person name="King G."/>
            <person name="Tabita R."/>
            <person name="Witte B."/>
            <person name="Santini J.M."/>
            <person name="Basu P."/>
            <person name="Hollibaugh J.T."/>
            <person name="Xie G."/>
            <person name="Stolz J.F."/>
            <person name="Richardson P."/>
        </authorList>
    </citation>
    <scope>NUCLEOTIDE SEQUENCE [LARGE SCALE GENOMIC DNA]</scope>
    <source>
        <strain evidence="4">ATCC BAA-1101 / DSM 17681 / MLHE-1</strain>
    </source>
</reference>
<evidence type="ECO:0000256" key="1">
    <source>
        <dbReference type="ARBA" id="ARBA00010645"/>
    </source>
</evidence>
<comment type="similarity">
    <text evidence="1 2">Belongs to the UPF0125 (RnfH) family.</text>
</comment>
<keyword evidence="4" id="KW-1185">Reference proteome</keyword>
<dbReference type="NCBIfam" id="NF002490">
    <property type="entry name" value="PRK01777.1"/>
    <property type="match status" value="1"/>
</dbReference>
<dbReference type="Pfam" id="PF03658">
    <property type="entry name" value="Ub-RnfH"/>
    <property type="match status" value="1"/>
</dbReference>
<dbReference type="InterPro" id="IPR037021">
    <property type="entry name" value="RnfH_sf"/>
</dbReference>
<sequence length="97" mass="10986">MAEQMMTVEVAYAEPDEQVLLTVEVPEGATVEEAIERSGVLQRFPDIDLDGVNKVGVFGKLRKRSDVLRPYDRVEIYRPLQADPKESRRRRAAGKAE</sequence>
<dbReference type="eggNOG" id="COG2914">
    <property type="taxonomic scope" value="Bacteria"/>
</dbReference>
<name>Q0A7D6_ALKEH</name>
<dbReference type="Gene3D" id="3.10.20.280">
    <property type="entry name" value="RnfH-like"/>
    <property type="match status" value="1"/>
</dbReference>
<dbReference type="HOGENOM" id="CLU_150721_1_0_6"/>
<dbReference type="Proteomes" id="UP000001962">
    <property type="component" value="Chromosome"/>
</dbReference>
<dbReference type="HAMAP" id="MF_00460">
    <property type="entry name" value="UPF0125_RnfH"/>
    <property type="match status" value="1"/>
</dbReference>